<gene>
    <name evidence="1" type="ORF">QGN23_00070</name>
</gene>
<dbReference type="PANTHER" id="PTHR34322">
    <property type="entry name" value="TRANSPOSASE, Y1_TNP DOMAIN-CONTAINING"/>
    <property type="match status" value="1"/>
</dbReference>
<dbReference type="EMBL" id="CP124855">
    <property type="protein sequence ID" value="WHF51696.1"/>
    <property type="molecule type" value="Genomic_DNA"/>
</dbReference>
<organism evidence="1 2">
    <name type="scientific">Chryseobacterium gotjawalense</name>
    <dbReference type="NCBI Taxonomy" id="3042315"/>
    <lineage>
        <taxon>Bacteria</taxon>
        <taxon>Pseudomonadati</taxon>
        <taxon>Bacteroidota</taxon>
        <taxon>Flavobacteriia</taxon>
        <taxon>Flavobacteriales</taxon>
        <taxon>Weeksellaceae</taxon>
        <taxon>Chryseobacterium group</taxon>
        <taxon>Chryseobacterium</taxon>
    </lineage>
</organism>
<evidence type="ECO:0000313" key="1">
    <source>
        <dbReference type="EMBL" id="WHF51696.1"/>
    </source>
</evidence>
<reference evidence="1 2" key="1">
    <citation type="submission" date="2023-05" db="EMBL/GenBank/DDBJ databases">
        <title>Genomic insight into Chryseobacterium sp. wdc7 isolated forest soil (Gotjawal).</title>
        <authorList>
            <person name="Park S.-J."/>
        </authorList>
    </citation>
    <scope>NUCLEOTIDE SEQUENCE [LARGE SCALE GENOMIC DNA]</scope>
    <source>
        <strain evidence="2">wdc7</strain>
    </source>
</reference>
<dbReference type="PANTHER" id="PTHR34322:SF2">
    <property type="entry name" value="TRANSPOSASE IS200-LIKE DOMAIN-CONTAINING PROTEIN"/>
    <property type="match status" value="1"/>
</dbReference>
<protein>
    <submittedName>
        <fullName evidence="1">Transposase</fullName>
    </submittedName>
</protein>
<sequence>MEIKSPFHENFKFGQIYHLFTRVNGNELIFRKEDNYVYFLKQISKYLLPYLEIYAYCLVSQRLSLLVRFRPQNEIFNNLDLPERELSPEEEHKFLMQPVSNLLNSYSKAYNKIFQRKGALFIDYIKREKVDDEAQLKDIFKGIHQIPLQHRLVKSSEEWKYSSFKAYLDENRPTKVSRNFMMNFFENTQDLIQFHKVN</sequence>
<proteinExistence type="predicted"/>
<keyword evidence="2" id="KW-1185">Reference proteome</keyword>
<dbReference type="Gene3D" id="3.30.70.1290">
    <property type="entry name" value="Transposase IS200-like"/>
    <property type="match status" value="1"/>
</dbReference>
<dbReference type="RefSeq" id="WP_282905030.1">
    <property type="nucleotide sequence ID" value="NZ_CP124855.1"/>
</dbReference>
<dbReference type="Proteomes" id="UP001241656">
    <property type="component" value="Chromosome"/>
</dbReference>
<dbReference type="InterPro" id="IPR036515">
    <property type="entry name" value="Transposase_17_sf"/>
</dbReference>
<evidence type="ECO:0000313" key="2">
    <source>
        <dbReference type="Proteomes" id="UP001241656"/>
    </source>
</evidence>
<name>A0ABY8RCY7_9FLAO</name>
<accession>A0ABY8RCY7</accession>